<protein>
    <submittedName>
        <fullName evidence="1">Uncharacterized protein</fullName>
    </submittedName>
</protein>
<feature type="non-terminal residue" evidence="1">
    <location>
        <position position="206"/>
    </location>
</feature>
<dbReference type="AlphaFoldDB" id="A0AAN4YZZ0"/>
<reference evidence="2" key="1">
    <citation type="submission" date="2022-10" db="EMBL/GenBank/DDBJ databases">
        <title>Genome assembly of Pristionchus species.</title>
        <authorList>
            <person name="Yoshida K."/>
            <person name="Sommer R.J."/>
        </authorList>
    </citation>
    <scope>NUCLEOTIDE SEQUENCE [LARGE SCALE GENOMIC DNA]</scope>
    <source>
        <strain evidence="2">RS5460</strain>
    </source>
</reference>
<comment type="caution">
    <text evidence="1">The sequence shown here is derived from an EMBL/GenBank/DDBJ whole genome shotgun (WGS) entry which is preliminary data.</text>
</comment>
<gene>
    <name evidence="1" type="ORF">PMAYCL1PPCAC_00999</name>
</gene>
<dbReference type="Proteomes" id="UP001328107">
    <property type="component" value="Unassembled WGS sequence"/>
</dbReference>
<name>A0AAN4YZZ0_9BILA</name>
<sequence length="206" mass="23457">MLEFELKICSANRSPSSMIPRSGIASPSIISTPRNNTRREALERDTVSGLLFNSARKNTHPGWRQWGCSPTSTPSARLSTWRVSSIQSNLETQIKSRTVSHASELSSLQHVYRRKMRSLSISRESTRWMVVFVPATKTRYSDRADAWILSTRERPAYHHAISKNLRASRKCPLNGEIRTTGRSAIVACPVRRRSTDTRHRGKCKHR</sequence>
<organism evidence="1 2">
    <name type="scientific">Pristionchus mayeri</name>
    <dbReference type="NCBI Taxonomy" id="1317129"/>
    <lineage>
        <taxon>Eukaryota</taxon>
        <taxon>Metazoa</taxon>
        <taxon>Ecdysozoa</taxon>
        <taxon>Nematoda</taxon>
        <taxon>Chromadorea</taxon>
        <taxon>Rhabditida</taxon>
        <taxon>Rhabditina</taxon>
        <taxon>Diplogasteromorpha</taxon>
        <taxon>Diplogasteroidea</taxon>
        <taxon>Neodiplogasteridae</taxon>
        <taxon>Pristionchus</taxon>
    </lineage>
</organism>
<keyword evidence="2" id="KW-1185">Reference proteome</keyword>
<accession>A0AAN4YZZ0</accession>
<evidence type="ECO:0000313" key="1">
    <source>
        <dbReference type="EMBL" id="GMR30804.1"/>
    </source>
</evidence>
<proteinExistence type="predicted"/>
<evidence type="ECO:0000313" key="2">
    <source>
        <dbReference type="Proteomes" id="UP001328107"/>
    </source>
</evidence>
<dbReference type="EMBL" id="BTRK01000001">
    <property type="protein sequence ID" value="GMR30804.1"/>
    <property type="molecule type" value="Genomic_DNA"/>
</dbReference>